<dbReference type="PANTHER" id="PTHR15742:SF5">
    <property type="entry name" value="GIRDIN"/>
    <property type="match status" value="1"/>
</dbReference>
<evidence type="ECO:0000256" key="2">
    <source>
        <dbReference type="ARBA" id="ARBA00022553"/>
    </source>
</evidence>
<sequence>MSTKNQKGGKKCVNFEPQLFRRSLCKNCFRTEAEHRQDDSPPKSPAVNRKEADVQVEKAGKAEKKDGGKLAVNGKKTKSVETPEVKTPQRTSEIKGVIGQSSQVTTSNRSGSRIEVESPLNETDNKASTVVVAKATDVDIDRWTDGETDLGKGSSSSSTSPDGTIIQQTGEERAKNVQLSGGVADYNSPTTANENATHSKGISQRSQYHIPEVCTASEQVVHSTPTVSADLDSTTRTEAGSGPAASRTSLTPVVHSIVVLPSSSCGTSGSAIAGIGSGIKPDSGLPGSPLEPSRSTHYSGSIPDGTGVPSASYTAGVHYLENRNAEIREADVQLAGREAPTLYPADTGTEAATIRTVLPTSSGQQLQYGNSSNESSIQVRSGTLSPGVEATIQISGQGQGIQTGVDNSGERGTNQITDQCPATGPQVIPIKYVDQSGSLAGSGTGSSPASQSPSKGRTRRTRGNSDHLVQDPSTVTIHYPTGTDLSAPSGSKYGITDIDAGSSERQAALIIIPSENNANKSRLTSQIEPSLPQTQHVAYHKPLLSVSEQSVYDNVPSSQPNTKPVSSDTLRAISGSSLYYYPESEQANQRQQIIYNSTKSGGGHDWYYNSNVIPTRSQTDDDVSATGTGNKGTYFVRRRRKRPSVDESAWQAARQRRMADASDMTMARDEAMMEGTRMLIDSLREKVVILEARTEKIDREKDALGNLLSCKKEEFINMEDDLKFRIEELEDQVNRLTNEKIRLLDRLKLPESERSSLRVQETEINELEKKMEEANQRYAELLEENSQLKQECRDLQLEMEEMHDQFREDEALEFREIQKELEATAKNCRILQFKLRKAERRNDQIEADRIHYEEKIRQLEAHFDDKQHIREMEEELKMAKEVSVRLHDELEFVEEKRQRYEEELDRMNDILTESESRRHGLQKEIDTLTSEMGKLREELRRSNAIGPIGGIKKGQSKESDYDLAQLMRDLSDSLERENDLKEQLKFAEEETRVMRKKLSDMEDENESLNLQLQKLSSAKSGKFLRKKDPGEKEVVTEREHELRLEMELAEQEIKVLRRKLDDLEEDNELLMKQMKEIQHLIEGNEKRDRDDEEEDDRPYDEKIRQMAKDIEVLKLKLIAKDQAAASKLHSSTVRGMLKKSRSLEEYRETSPSMSPVREFQQDIKRQLDFVQQEAGVLKEKLAHLERENERLTTMNRKLELMSGRSGVPTIAVDDAVLENVDLKERLSRVDSENTELREQIRLLDERTNRLSREVLQTKSTPDVWDESSESRELRNQLLGVQDECKTLRKKVTELESQNAKLTRDLSRNKGDAKKSKDFKKLDKLSSDDLKEKVWELENEVKNLMTVIKNSEDETGRLEEEIDGYRTDIDKMLDAFRTREKELVEEIDNIQQRNEVLSNLLDLVTERADSAAKQLEKYQKELISHRGDISNTEHVSTKSGDVTKMSKDDKWNTEIQEKFQVRIENLEAILQEERLKKQAAEKKLSMKDSPLTSVADDSKLKDREKEILQQELALCQKQLKSANDQIRSLKDRLSKEQESYESFKEENEKLSKQLEAEKKKTDATADTRKPASWRWEKQDLEKQIKELKKKSDDMHEELKRQQFKWKLAGDDLARENKLKEKLEKQLKNIRDECDSVKKELEETKAKLEEVTKSLEKKERQWTKERETLDSDKHAAEQDAKDKSEVIKSKDDIIKNKNKLIEDKDKSLKEHEEVMSKKEDLLKQKDAELQMKNNSIKHKEDELKEARKKYEAIEVTMLEKEEKLKKLDEDIRRRDDRLKEKDEILEKINRKLVDKQNEVSDMDKTIRQAMIKLDEREAELKKMKVQAENGNAEVKTLEGKVKELRTQLDKQKREYEKKLSALTKQKDKVESEMSTLQKEKKALLNDLQDAKERLNGEQERWRKEKNKLELDVNQKTEKLRSLDANRGLKQSEVVKNLSSEKEKLITEKHKLADDINRLKKELKDNLKQWNTEREDLQKIIAEKTKMIEDNNAIAERMQKDIDALKRGQVSSSTDQKLVPIPVKHEISAHRIPVIHQSPEEKKTETELKAKLEEQEILMEADKEGLKDLYEGRLANLTEELAVAHDKVSSLREENDKQLELLQSSRKALAELRNRYDQGLNTWNTERERLEKKAKEAEERKIKLMELQKTLEDTQDKLKHAERKAQESEKRLSTEKKVWAAEKASMQNKMKQYEDTPSTGGSVSSGRRDSKVSEFRAKFDKFEKGGVTGLKKTIGPAGVDTKNADVERTVKEAQKAIKDLQALMKDVEQTREHDRKEIFNKLDKERKDWEKEKTELKQHTTKLEARSREFSDQEKMLVEIQCKLHDERAIWQTEKRQLQETLDETKDIQLKEKARVTELLAEIKRLQALTKSIQEKEADSAIETKLKGSRRSRTPSEERPTFTTVKVIGSDEPEEVKRALDKALEHISRLAEELKAPVLISERRKKTLAPAVFRRSLSTSEVEAIPDRERFVHSTQSEYILLPSHVTPSTAQPPVFSSSSLDRPTRSRRPRRGLNPESSELETDLIDRRSFRSSSNRNSIYASGTQSAYTSRDSSPEKAKKRSPYPAAPPSMIITPSHTPRRAPSVERDGRSFTSRDMATLYAKLSSIESAAQDDEGKALLKERGRGFRLLTKSTSVDHADEAPKKMNLGSSYLRAADWSSPEGYDDAAKSETLLASIRLGELVITPGVEKLTKALREQKEKDKRSASVSPRSARRKFYENYPYEPKESDRWMSRLRGKDTDSDSTDVDSDAGNRKPETQKRRSLSRGKSIDTELGSGVLAATDAECDMGRSRKDKYSLRSRAANFIQSVKDKRRMFSKRSSSVDTSVRISIAQSGFQAAKTGAPTSFEPPKRPSSEKTKESKQTRTTKDTKAGKESKDGKDSKRKAFHRRASSIDLTTLFSVTRSSSVKDGDKIKTSASAAGTSQTHSFASSVSRKDARSSEETGTKATKSTPALPAPKRAAEKKSLFDGKQSRQTVKPVSCQTIPLLDDQKPLTLVPNSDLSAVLRSQSFRRATSEYPLVVNEESITPFNTWNFNETPV</sequence>
<feature type="coiled-coil region" evidence="5">
    <location>
        <begin position="2240"/>
        <end position="2303"/>
    </location>
</feature>
<feature type="region of interest" description="Disordered" evidence="6">
    <location>
        <begin position="362"/>
        <end position="382"/>
    </location>
</feature>
<feature type="compositionally biased region" description="Basic and acidic residues" evidence="6">
    <location>
        <begin position="2152"/>
        <end position="2177"/>
    </location>
</feature>
<feature type="domain" description="SOGA coiled-coil" evidence="7">
    <location>
        <begin position="978"/>
        <end position="1070"/>
    </location>
</feature>
<keyword evidence="2" id="KW-0597">Phosphoprotein</keyword>
<keyword evidence="9" id="KW-1185">Reference proteome</keyword>
<feature type="compositionally biased region" description="Low complexity" evidence="6">
    <location>
        <begin position="395"/>
        <end position="404"/>
    </location>
</feature>
<feature type="region of interest" description="Disordered" evidence="6">
    <location>
        <begin position="2152"/>
        <end position="2207"/>
    </location>
</feature>
<dbReference type="Proteomes" id="UP001208570">
    <property type="component" value="Unassembled WGS sequence"/>
</dbReference>
<feature type="compositionally biased region" description="Polar residues" evidence="6">
    <location>
        <begin position="187"/>
        <end position="207"/>
    </location>
</feature>
<evidence type="ECO:0000256" key="1">
    <source>
        <dbReference type="ARBA" id="ARBA00004370"/>
    </source>
</evidence>
<feature type="region of interest" description="Disordered" evidence="6">
    <location>
        <begin position="1081"/>
        <end position="1101"/>
    </location>
</feature>
<feature type="compositionally biased region" description="Basic and acidic residues" evidence="6">
    <location>
        <begin position="2958"/>
        <end position="2970"/>
    </location>
</feature>
<feature type="region of interest" description="Disordered" evidence="6">
    <location>
        <begin position="436"/>
        <end position="491"/>
    </location>
</feature>
<feature type="compositionally biased region" description="Polar residues" evidence="6">
    <location>
        <begin position="2914"/>
        <end position="2931"/>
    </location>
</feature>
<dbReference type="GO" id="GO:0010506">
    <property type="term" value="P:regulation of autophagy"/>
    <property type="evidence" value="ECO:0007669"/>
    <property type="project" value="InterPro"/>
</dbReference>
<feature type="region of interest" description="Disordered" evidence="6">
    <location>
        <begin position="2914"/>
        <end position="2973"/>
    </location>
</feature>
<organism evidence="8 9">
    <name type="scientific">Paralvinella palmiformis</name>
    <dbReference type="NCBI Taxonomy" id="53620"/>
    <lineage>
        <taxon>Eukaryota</taxon>
        <taxon>Metazoa</taxon>
        <taxon>Spiralia</taxon>
        <taxon>Lophotrochozoa</taxon>
        <taxon>Annelida</taxon>
        <taxon>Polychaeta</taxon>
        <taxon>Sedentaria</taxon>
        <taxon>Canalipalpata</taxon>
        <taxon>Terebellida</taxon>
        <taxon>Terebelliformia</taxon>
        <taxon>Alvinellidae</taxon>
        <taxon>Paralvinella</taxon>
    </lineage>
</organism>
<feature type="compositionally biased region" description="Basic and acidic residues" evidence="6">
    <location>
        <begin position="2722"/>
        <end position="2739"/>
    </location>
</feature>
<feature type="region of interest" description="Disordered" evidence="6">
    <location>
        <begin position="277"/>
        <end position="307"/>
    </location>
</feature>
<feature type="compositionally biased region" description="Polar residues" evidence="6">
    <location>
        <begin position="2483"/>
        <end position="2493"/>
    </location>
</feature>
<dbReference type="InterPro" id="IPR049885">
    <property type="entry name" value="MTCL1-3"/>
</dbReference>
<feature type="region of interest" description="Disordered" evidence="6">
    <location>
        <begin position="1536"/>
        <end position="1573"/>
    </location>
</feature>
<evidence type="ECO:0000313" key="8">
    <source>
        <dbReference type="EMBL" id="KAK2154764.1"/>
    </source>
</evidence>
<evidence type="ECO:0000256" key="5">
    <source>
        <dbReference type="SAM" id="Coils"/>
    </source>
</evidence>
<feature type="compositionally biased region" description="Polar residues" evidence="6">
    <location>
        <begin position="2537"/>
        <end position="2550"/>
    </location>
</feature>
<proteinExistence type="predicted"/>
<feature type="coiled-coil region" evidence="5">
    <location>
        <begin position="1692"/>
        <end position="1984"/>
    </location>
</feature>
<feature type="region of interest" description="Disordered" evidence="6">
    <location>
        <begin position="32"/>
        <end position="207"/>
    </location>
</feature>
<feature type="region of interest" description="Disordered" evidence="6">
    <location>
        <begin position="395"/>
        <end position="424"/>
    </location>
</feature>
<feature type="compositionally biased region" description="Basic and acidic residues" evidence="6">
    <location>
        <begin position="48"/>
        <end position="68"/>
    </location>
</feature>
<dbReference type="Pfam" id="PF11365">
    <property type="entry name" value="SOGA"/>
    <property type="match status" value="1"/>
</dbReference>
<dbReference type="EMBL" id="JAODUP010000258">
    <property type="protein sequence ID" value="KAK2154764.1"/>
    <property type="molecule type" value="Genomic_DNA"/>
</dbReference>
<evidence type="ECO:0000259" key="7">
    <source>
        <dbReference type="Pfam" id="PF11365"/>
    </source>
</evidence>
<evidence type="ECO:0000313" key="9">
    <source>
        <dbReference type="Proteomes" id="UP001208570"/>
    </source>
</evidence>
<gene>
    <name evidence="8" type="ORF">LSH36_258g04047</name>
</gene>
<keyword evidence="4" id="KW-0472">Membrane</keyword>
<feature type="compositionally biased region" description="Basic and acidic residues" evidence="6">
    <location>
        <begin position="32"/>
        <end position="41"/>
    </location>
</feature>
<feature type="compositionally biased region" description="Polar residues" evidence="6">
    <location>
        <begin position="219"/>
        <end position="238"/>
    </location>
</feature>
<feature type="compositionally biased region" description="Basic and acidic residues" evidence="6">
    <location>
        <begin position="136"/>
        <end position="145"/>
    </location>
</feature>
<feature type="coiled-coil region" evidence="5">
    <location>
        <begin position="1167"/>
        <end position="1427"/>
    </location>
</feature>
<dbReference type="GO" id="GO:0005615">
    <property type="term" value="C:extracellular space"/>
    <property type="evidence" value="ECO:0007669"/>
    <property type="project" value="InterPro"/>
</dbReference>
<feature type="region of interest" description="Disordered" evidence="6">
    <location>
        <begin position="219"/>
        <end position="248"/>
    </location>
</feature>
<name>A0AAD9N582_9ANNE</name>
<feature type="region of interest" description="Disordered" evidence="6">
    <location>
        <begin position="1650"/>
        <end position="1686"/>
    </location>
</feature>
<feature type="compositionally biased region" description="Polar residues" evidence="6">
    <location>
        <begin position="410"/>
        <end position="420"/>
    </location>
</feature>
<dbReference type="InterPro" id="IPR027881">
    <property type="entry name" value="SOGA_CC"/>
</dbReference>
<feature type="region of interest" description="Disordered" evidence="6">
    <location>
        <begin position="2694"/>
        <end position="2775"/>
    </location>
</feature>
<dbReference type="PANTHER" id="PTHR15742">
    <property type="entry name" value="GIRDIN"/>
    <property type="match status" value="1"/>
</dbReference>
<feature type="compositionally biased region" description="Polar residues" evidence="6">
    <location>
        <begin position="99"/>
        <end position="111"/>
    </location>
</feature>
<feature type="compositionally biased region" description="Basic and acidic residues" evidence="6">
    <location>
        <begin position="2932"/>
        <end position="2943"/>
    </location>
</feature>
<feature type="region of interest" description="Disordered" evidence="6">
    <location>
        <begin position="2833"/>
        <end position="2888"/>
    </location>
</feature>
<feature type="coiled-coil region" evidence="5">
    <location>
        <begin position="680"/>
        <end position="1080"/>
    </location>
</feature>
<comment type="caution">
    <text evidence="8">The sequence shown here is derived from an EMBL/GenBank/DDBJ whole genome shotgun (WGS) entry which is preliminary data.</text>
</comment>
<feature type="compositionally biased region" description="Basic and acidic residues" evidence="6">
    <location>
        <begin position="2749"/>
        <end position="2758"/>
    </location>
</feature>
<feature type="region of interest" description="Disordered" evidence="6">
    <location>
        <begin position="2482"/>
        <end position="2590"/>
    </location>
</feature>
<keyword evidence="3 5" id="KW-0175">Coiled coil</keyword>
<protein>
    <recommendedName>
        <fullName evidence="7">SOGA coiled-coil domain-containing protein</fullName>
    </recommendedName>
</protein>
<feature type="compositionally biased region" description="Basic and acidic residues" evidence="6">
    <location>
        <begin position="2847"/>
        <end position="2879"/>
    </location>
</feature>
<feature type="compositionally biased region" description="Basic and acidic residues" evidence="6">
    <location>
        <begin position="2694"/>
        <end position="2703"/>
    </location>
</feature>
<comment type="subcellular location">
    <subcellularLocation>
        <location evidence="1">Membrane</location>
    </subcellularLocation>
</comment>
<evidence type="ECO:0000256" key="4">
    <source>
        <dbReference type="ARBA" id="ARBA00023136"/>
    </source>
</evidence>
<evidence type="ECO:0000256" key="3">
    <source>
        <dbReference type="ARBA" id="ARBA00023054"/>
    </source>
</evidence>
<feature type="compositionally biased region" description="Low complexity" evidence="6">
    <location>
        <begin position="436"/>
        <end position="454"/>
    </location>
</feature>
<evidence type="ECO:0000256" key="6">
    <source>
        <dbReference type="SAM" id="MobiDB-lite"/>
    </source>
</evidence>
<dbReference type="GO" id="GO:0016020">
    <property type="term" value="C:membrane"/>
    <property type="evidence" value="ECO:0007669"/>
    <property type="project" value="UniProtKB-SubCell"/>
</dbReference>
<accession>A0AAD9N582</accession>
<reference evidence="8" key="1">
    <citation type="journal article" date="2023" name="Mol. Biol. Evol.">
        <title>Third-Generation Sequencing Reveals the Adaptive Role of the Epigenome in Three Deep-Sea Polychaetes.</title>
        <authorList>
            <person name="Perez M."/>
            <person name="Aroh O."/>
            <person name="Sun Y."/>
            <person name="Lan Y."/>
            <person name="Juniper S.K."/>
            <person name="Young C.R."/>
            <person name="Angers B."/>
            <person name="Qian P.Y."/>
        </authorList>
    </citation>
    <scope>NUCLEOTIDE SEQUENCE</scope>
    <source>
        <strain evidence="8">P08H-3</strain>
    </source>
</reference>
<feature type="compositionally biased region" description="Polar residues" evidence="6">
    <location>
        <begin position="2182"/>
        <end position="2202"/>
    </location>
</feature>
<dbReference type="Gene3D" id="1.10.287.1490">
    <property type="match status" value="1"/>
</dbReference>